<accession>A0A1B4V6W4</accession>
<proteinExistence type="predicted"/>
<dbReference type="KEGG" id="sva:SVA_1778"/>
<dbReference type="Gene3D" id="3.30.420.10">
    <property type="entry name" value="Ribonuclease H-like superfamily/Ribonuclease H"/>
    <property type="match status" value="1"/>
</dbReference>
<dbReference type="SUPFAM" id="SSF53098">
    <property type="entry name" value="Ribonuclease H-like"/>
    <property type="match status" value="1"/>
</dbReference>
<dbReference type="GO" id="GO:0004523">
    <property type="term" value="F:RNA-DNA hybrid ribonuclease activity"/>
    <property type="evidence" value="ECO:0007669"/>
    <property type="project" value="InterPro"/>
</dbReference>
<dbReference type="Pfam" id="PF13456">
    <property type="entry name" value="RVT_3"/>
    <property type="match status" value="1"/>
</dbReference>
<protein>
    <recommendedName>
        <fullName evidence="2">RNase H type-1 domain-containing protein</fullName>
    </recommendedName>
</protein>
<evidence type="ECO:0000259" key="2">
    <source>
        <dbReference type="Pfam" id="PF13456"/>
    </source>
</evidence>
<feature type="domain" description="RNase H type-1" evidence="2">
    <location>
        <begin position="89"/>
        <end position="201"/>
    </location>
</feature>
<dbReference type="AlphaFoldDB" id="A0A1B4V6W4"/>
<dbReference type="Proteomes" id="UP000218899">
    <property type="component" value="Chromosome"/>
</dbReference>
<name>A0A1B4V6W4_9GAMM</name>
<evidence type="ECO:0000313" key="4">
    <source>
        <dbReference type="Proteomes" id="UP000218899"/>
    </source>
</evidence>
<reference evidence="3 4" key="1">
    <citation type="submission" date="2015-08" db="EMBL/GenBank/DDBJ databases">
        <title>Complete genome sequence of Sulfurifustis variabilis.</title>
        <authorList>
            <person name="Miura A."/>
            <person name="Kojima H."/>
            <person name="Fukui M."/>
        </authorList>
    </citation>
    <scope>NUCLEOTIDE SEQUENCE [LARGE SCALE GENOMIC DNA]</scope>
    <source>
        <strain evidence="4">skN76</strain>
    </source>
</reference>
<dbReference type="EMBL" id="AP014936">
    <property type="protein sequence ID" value="BAU48332.1"/>
    <property type="molecule type" value="Genomic_DNA"/>
</dbReference>
<dbReference type="InterPro" id="IPR002156">
    <property type="entry name" value="RNaseH_domain"/>
</dbReference>
<evidence type="ECO:0000256" key="1">
    <source>
        <dbReference type="SAM" id="MobiDB-lite"/>
    </source>
</evidence>
<feature type="region of interest" description="Disordered" evidence="1">
    <location>
        <begin position="201"/>
        <end position="221"/>
    </location>
</feature>
<gene>
    <name evidence="3" type="ORF">SVA_1778</name>
</gene>
<organism evidence="3 4">
    <name type="scientific">Sulfurifustis variabilis</name>
    <dbReference type="NCBI Taxonomy" id="1675686"/>
    <lineage>
        <taxon>Bacteria</taxon>
        <taxon>Pseudomonadati</taxon>
        <taxon>Pseudomonadota</taxon>
        <taxon>Gammaproteobacteria</taxon>
        <taxon>Acidiferrobacterales</taxon>
        <taxon>Acidiferrobacteraceae</taxon>
        <taxon>Sulfurifustis</taxon>
    </lineage>
</organism>
<dbReference type="GO" id="GO:0003676">
    <property type="term" value="F:nucleic acid binding"/>
    <property type="evidence" value="ECO:0007669"/>
    <property type="project" value="InterPro"/>
</dbReference>
<sequence>MRRESEGRRKAAAKMNALVDRALARPAPDRIKAVLAAASPTEALIERVRRRAAAKARQGGLRPLAARERLVRALYAAALRPGWHAAWTDASVVERQAAGIGGIVTDGAGRVRLRLRRSAGTLPPFNAEIAAAAALTAAAPRAGITRLRLHTDCRALSELWSRRRSDPRLAPLRAAAHRLERLELRVVPRLHNQTANRLARDGAIGARATGQSPARRVGEID</sequence>
<keyword evidence="4" id="KW-1185">Reference proteome</keyword>
<dbReference type="InterPro" id="IPR036397">
    <property type="entry name" value="RNaseH_sf"/>
</dbReference>
<evidence type="ECO:0000313" key="3">
    <source>
        <dbReference type="EMBL" id="BAU48332.1"/>
    </source>
</evidence>
<dbReference type="InterPro" id="IPR012337">
    <property type="entry name" value="RNaseH-like_sf"/>
</dbReference>